<evidence type="ECO:0000259" key="2">
    <source>
        <dbReference type="Pfam" id="PF02481"/>
    </source>
</evidence>
<comment type="similarity">
    <text evidence="1">Belongs to the DprA/Smf family.</text>
</comment>
<name>A0A1X7L131_9BACT</name>
<dbReference type="SUPFAM" id="SSF47781">
    <property type="entry name" value="RuvA domain 2-like"/>
    <property type="match status" value="1"/>
</dbReference>
<dbReference type="STRING" id="1028.SAMN05661096_03370"/>
<dbReference type="GO" id="GO:0009294">
    <property type="term" value="P:DNA-mediated transformation"/>
    <property type="evidence" value="ECO:0007669"/>
    <property type="project" value="InterPro"/>
</dbReference>
<evidence type="ECO:0000256" key="1">
    <source>
        <dbReference type="ARBA" id="ARBA00006525"/>
    </source>
</evidence>
<dbReference type="Pfam" id="PF17782">
    <property type="entry name" value="WHD_DprA"/>
    <property type="match status" value="1"/>
</dbReference>
<keyword evidence="5" id="KW-1185">Reference proteome</keyword>
<dbReference type="InterPro" id="IPR057666">
    <property type="entry name" value="DrpA_SLOG"/>
</dbReference>
<protein>
    <submittedName>
        <fullName evidence="4">DNA processing protein</fullName>
    </submittedName>
</protein>
<dbReference type="InterPro" id="IPR036388">
    <property type="entry name" value="WH-like_DNA-bd_sf"/>
</dbReference>
<accession>A0A1X7L131</accession>
<dbReference type="InterPro" id="IPR003488">
    <property type="entry name" value="DprA"/>
</dbReference>
<dbReference type="PANTHER" id="PTHR43022">
    <property type="entry name" value="PROTEIN SMF"/>
    <property type="match status" value="1"/>
</dbReference>
<dbReference type="NCBIfam" id="TIGR00732">
    <property type="entry name" value="dprA"/>
    <property type="match status" value="1"/>
</dbReference>
<dbReference type="Proteomes" id="UP000193804">
    <property type="component" value="Unassembled WGS sequence"/>
</dbReference>
<dbReference type="Pfam" id="PF02481">
    <property type="entry name" value="DNA_processg_A"/>
    <property type="match status" value="1"/>
</dbReference>
<reference evidence="5" key="1">
    <citation type="submission" date="2017-04" db="EMBL/GenBank/DDBJ databases">
        <authorList>
            <person name="Varghese N."/>
            <person name="Submissions S."/>
        </authorList>
    </citation>
    <scope>NUCLEOTIDE SEQUENCE [LARGE SCALE GENOMIC DNA]</scope>
    <source>
        <strain evidence="5">DSM 4125</strain>
    </source>
</reference>
<proteinExistence type="inferred from homology"/>
<dbReference type="InterPro" id="IPR010994">
    <property type="entry name" value="RuvA_2-like"/>
</dbReference>
<dbReference type="Pfam" id="PF14520">
    <property type="entry name" value="HHH_5"/>
    <property type="match status" value="1"/>
</dbReference>
<dbReference type="Gene3D" id="3.40.50.450">
    <property type="match status" value="1"/>
</dbReference>
<evidence type="ECO:0000313" key="4">
    <source>
        <dbReference type="EMBL" id="SMG47317.1"/>
    </source>
</evidence>
<dbReference type="PANTHER" id="PTHR43022:SF1">
    <property type="entry name" value="PROTEIN SMF"/>
    <property type="match status" value="1"/>
</dbReference>
<feature type="domain" description="DprA winged helix" evidence="3">
    <location>
        <begin position="308"/>
        <end position="363"/>
    </location>
</feature>
<sequence length="368" mass="40363">MDAEKKALLSLHLIPKIGNVTIKNLISHCGSAEAVLNLPQSKLLKIPGIGQKTIDNINSRAITDYAEKEFANAERQNVKITSYLDKDYPFRLKQIPDAPILIYTKGQFPIHRKQPTVAVVGTRNATNYGKKLTEEMIEKLSPLNPIILSGLAYGIDIHAHRAALKNNLSTYAVMGSGIDVIYPSAHQSTAMEMQKAGGIISEQAFGAKPDAFNFPARNRIIAGMADLVIVVEAAKKGGALITAELANSYDREVGAFPGRIGDTYSEGCNKLIKQHKAHLVETADDVLYIMNWELENQAAIKQKVLDLSSLNEEEQSVMNTLLQNNKELPIDLLSIKSQINLNQLAGILLNLEMQGIIKSLPGKRYLVA</sequence>
<dbReference type="EMBL" id="FXAW01000007">
    <property type="protein sequence ID" value="SMG47317.1"/>
    <property type="molecule type" value="Genomic_DNA"/>
</dbReference>
<feature type="domain" description="Smf/DprA SLOG" evidence="2">
    <location>
        <begin position="80"/>
        <end position="288"/>
    </location>
</feature>
<gene>
    <name evidence="4" type="ORF">SAMN05661096_03370</name>
</gene>
<dbReference type="OrthoDB" id="9785707at2"/>
<dbReference type="SUPFAM" id="SSF102405">
    <property type="entry name" value="MCP/YpsA-like"/>
    <property type="match status" value="1"/>
</dbReference>
<evidence type="ECO:0000313" key="5">
    <source>
        <dbReference type="Proteomes" id="UP000193804"/>
    </source>
</evidence>
<organism evidence="4 5">
    <name type="scientific">Marivirga sericea</name>
    <dbReference type="NCBI Taxonomy" id="1028"/>
    <lineage>
        <taxon>Bacteria</taxon>
        <taxon>Pseudomonadati</taxon>
        <taxon>Bacteroidota</taxon>
        <taxon>Cytophagia</taxon>
        <taxon>Cytophagales</taxon>
        <taxon>Marivirgaceae</taxon>
        <taxon>Marivirga</taxon>
    </lineage>
</organism>
<dbReference type="Gene3D" id="1.10.10.10">
    <property type="entry name" value="Winged helix-like DNA-binding domain superfamily/Winged helix DNA-binding domain"/>
    <property type="match status" value="1"/>
</dbReference>
<dbReference type="RefSeq" id="WP_085518502.1">
    <property type="nucleotide sequence ID" value="NZ_FXAW01000007.1"/>
</dbReference>
<dbReference type="AlphaFoldDB" id="A0A1X7L131"/>
<dbReference type="InterPro" id="IPR041614">
    <property type="entry name" value="DprA_WH"/>
</dbReference>
<evidence type="ECO:0000259" key="3">
    <source>
        <dbReference type="Pfam" id="PF17782"/>
    </source>
</evidence>